<dbReference type="Proteomes" id="UP001172681">
    <property type="component" value="Unassembled WGS sequence"/>
</dbReference>
<evidence type="ECO:0000259" key="1">
    <source>
        <dbReference type="Pfam" id="PF12697"/>
    </source>
</evidence>
<name>A0AA38XQD7_9EURO</name>
<accession>A0AA38XQD7</accession>
<organism evidence="2 3">
    <name type="scientific">Knufia peltigerae</name>
    <dbReference type="NCBI Taxonomy" id="1002370"/>
    <lineage>
        <taxon>Eukaryota</taxon>
        <taxon>Fungi</taxon>
        <taxon>Dikarya</taxon>
        <taxon>Ascomycota</taxon>
        <taxon>Pezizomycotina</taxon>
        <taxon>Eurotiomycetes</taxon>
        <taxon>Chaetothyriomycetidae</taxon>
        <taxon>Chaetothyriales</taxon>
        <taxon>Trichomeriaceae</taxon>
        <taxon>Knufia</taxon>
    </lineage>
</organism>
<gene>
    <name evidence="2" type="ORF">H2204_013687</name>
</gene>
<evidence type="ECO:0000313" key="2">
    <source>
        <dbReference type="EMBL" id="KAJ9617556.1"/>
    </source>
</evidence>
<reference evidence="2" key="1">
    <citation type="submission" date="2022-10" db="EMBL/GenBank/DDBJ databases">
        <title>Culturing micro-colonial fungi from biological soil crusts in the Mojave desert and describing Neophaeococcomyces mojavensis, and introducing the new genera and species Taxawa tesnikishii.</title>
        <authorList>
            <person name="Kurbessoian T."/>
            <person name="Stajich J.E."/>
        </authorList>
    </citation>
    <scope>NUCLEOTIDE SEQUENCE</scope>
    <source>
        <strain evidence="2">TK_35</strain>
    </source>
</reference>
<dbReference type="Pfam" id="PF12697">
    <property type="entry name" value="Abhydrolase_6"/>
    <property type="match status" value="1"/>
</dbReference>
<dbReference type="AlphaFoldDB" id="A0AA38XQD7"/>
<sequence length="314" mass="34231">MASNTESRFAPFEVLVANTVVITGIKYLPATRSESGSTSDYRPLIILLHGGGCTAHHFDLSPSMTISTIAEALSVPVISINRPGYLGSDRLPATQGSRFHKDLGSFYHSHLFPKLWADFGIAHGCKAVVPLAHSLGSPAVIIAAGLHAREQSPSYPLAGIIMSGWGELPSPRMPPSPRDRSQKLDWKRVVMCGPSEDHCAPVQALEAIGIQDHNMESQELEEVINGDWNSYWYRFADDIMVPIMFSLGEHDLFWEGSTVHLIQFGSRFPKCPRFDGAVVKGAPHAIEWSHCAQGWMARCLGFAQEVTAGLALGA</sequence>
<dbReference type="InterPro" id="IPR000073">
    <property type="entry name" value="AB_hydrolase_1"/>
</dbReference>
<dbReference type="EMBL" id="JAPDRN010000159">
    <property type="protein sequence ID" value="KAJ9617556.1"/>
    <property type="molecule type" value="Genomic_DNA"/>
</dbReference>
<dbReference type="SUPFAM" id="SSF53474">
    <property type="entry name" value="alpha/beta-Hydrolases"/>
    <property type="match status" value="1"/>
</dbReference>
<dbReference type="InterPro" id="IPR029058">
    <property type="entry name" value="AB_hydrolase_fold"/>
</dbReference>
<proteinExistence type="predicted"/>
<evidence type="ECO:0000313" key="3">
    <source>
        <dbReference type="Proteomes" id="UP001172681"/>
    </source>
</evidence>
<dbReference type="Gene3D" id="3.40.50.1820">
    <property type="entry name" value="alpha/beta hydrolase"/>
    <property type="match status" value="1"/>
</dbReference>
<feature type="domain" description="AB hydrolase-1" evidence="1">
    <location>
        <begin position="45"/>
        <end position="178"/>
    </location>
</feature>
<protein>
    <recommendedName>
        <fullName evidence="1">AB hydrolase-1 domain-containing protein</fullName>
    </recommendedName>
</protein>
<keyword evidence="3" id="KW-1185">Reference proteome</keyword>
<comment type="caution">
    <text evidence="2">The sequence shown here is derived from an EMBL/GenBank/DDBJ whole genome shotgun (WGS) entry which is preliminary data.</text>
</comment>